<dbReference type="InterPro" id="IPR006143">
    <property type="entry name" value="RND_pump_MFP"/>
</dbReference>
<dbReference type="GO" id="GO:0015562">
    <property type="term" value="F:efflux transmembrane transporter activity"/>
    <property type="evidence" value="ECO:0007669"/>
    <property type="project" value="TreeGrafter"/>
</dbReference>
<dbReference type="PANTHER" id="PTHR30469:SF15">
    <property type="entry name" value="HLYD FAMILY OF SECRETION PROTEINS"/>
    <property type="match status" value="1"/>
</dbReference>
<comment type="caution">
    <text evidence="6">The sequence shown here is derived from an EMBL/GenBank/DDBJ whole genome shotgun (WGS) entry which is preliminary data.</text>
</comment>
<gene>
    <name evidence="6" type="ORF">EZ428_19405</name>
</gene>
<dbReference type="EMBL" id="SJSK01000006">
    <property type="protein sequence ID" value="TCC87904.1"/>
    <property type="molecule type" value="Genomic_DNA"/>
</dbReference>
<dbReference type="Pfam" id="PF25893">
    <property type="entry name" value="HH_CzcB"/>
    <property type="match status" value="1"/>
</dbReference>
<evidence type="ECO:0000259" key="4">
    <source>
        <dbReference type="Pfam" id="PF25973"/>
    </source>
</evidence>
<feature type="domain" description="YknX-like C-terminal permuted SH3-like" evidence="5">
    <location>
        <begin position="295"/>
        <end position="362"/>
    </location>
</feature>
<dbReference type="InterPro" id="IPR058637">
    <property type="entry name" value="YknX-like_C"/>
</dbReference>
<reference evidence="6 7" key="1">
    <citation type="submission" date="2019-02" db="EMBL/GenBank/DDBJ databases">
        <title>Pedobacter sp. RP-1-13 sp. nov., isolated from Arctic soil.</title>
        <authorList>
            <person name="Dahal R.H."/>
        </authorList>
    </citation>
    <scope>NUCLEOTIDE SEQUENCE [LARGE SCALE GENOMIC DNA]</scope>
    <source>
        <strain evidence="6 7">RP-1-13</strain>
    </source>
</reference>
<dbReference type="NCBIfam" id="TIGR01730">
    <property type="entry name" value="RND_mfp"/>
    <property type="match status" value="1"/>
</dbReference>
<dbReference type="InterPro" id="IPR058647">
    <property type="entry name" value="BSH_CzcB-like"/>
</dbReference>
<organism evidence="6 7">
    <name type="scientific">Pedobacter frigiditerrae</name>
    <dbReference type="NCBI Taxonomy" id="2530452"/>
    <lineage>
        <taxon>Bacteria</taxon>
        <taxon>Pseudomonadati</taxon>
        <taxon>Bacteroidota</taxon>
        <taxon>Sphingobacteriia</taxon>
        <taxon>Sphingobacteriales</taxon>
        <taxon>Sphingobacteriaceae</taxon>
        <taxon>Pedobacter</taxon>
    </lineage>
</organism>
<evidence type="ECO:0000259" key="3">
    <source>
        <dbReference type="Pfam" id="PF25893"/>
    </source>
</evidence>
<feature type="domain" description="CzcB-like alpha-helical hairpin" evidence="3">
    <location>
        <begin position="122"/>
        <end position="177"/>
    </location>
</feature>
<evidence type="ECO:0000256" key="2">
    <source>
        <dbReference type="SAM" id="Coils"/>
    </source>
</evidence>
<dbReference type="PROSITE" id="PS51257">
    <property type="entry name" value="PROKAR_LIPOPROTEIN"/>
    <property type="match status" value="1"/>
</dbReference>
<dbReference type="Pfam" id="PF25973">
    <property type="entry name" value="BSH_CzcB"/>
    <property type="match status" value="1"/>
</dbReference>
<keyword evidence="7" id="KW-1185">Reference proteome</keyword>
<name>A0A4R0MPJ0_9SPHI</name>
<dbReference type="Gene3D" id="2.40.30.170">
    <property type="match status" value="1"/>
</dbReference>
<accession>A0A4R0MPJ0</accession>
<keyword evidence="2" id="KW-0175">Coiled coil</keyword>
<evidence type="ECO:0000256" key="1">
    <source>
        <dbReference type="ARBA" id="ARBA00009477"/>
    </source>
</evidence>
<dbReference type="Gene3D" id="2.40.50.100">
    <property type="match status" value="1"/>
</dbReference>
<evidence type="ECO:0000259" key="5">
    <source>
        <dbReference type="Pfam" id="PF25989"/>
    </source>
</evidence>
<protein>
    <submittedName>
        <fullName evidence="6">Efflux RND transporter periplasmic adaptor subunit</fullName>
    </submittedName>
</protein>
<dbReference type="Gene3D" id="1.10.287.470">
    <property type="entry name" value="Helix hairpin bin"/>
    <property type="match status" value="1"/>
</dbReference>
<dbReference type="PANTHER" id="PTHR30469">
    <property type="entry name" value="MULTIDRUG RESISTANCE PROTEIN MDTA"/>
    <property type="match status" value="1"/>
</dbReference>
<dbReference type="Proteomes" id="UP000292884">
    <property type="component" value="Unassembled WGS sequence"/>
</dbReference>
<dbReference type="InterPro" id="IPR058648">
    <property type="entry name" value="HH_CzcB-like"/>
</dbReference>
<evidence type="ECO:0000313" key="6">
    <source>
        <dbReference type="EMBL" id="TCC87904.1"/>
    </source>
</evidence>
<dbReference type="Pfam" id="PF25989">
    <property type="entry name" value="YknX_C"/>
    <property type="match status" value="1"/>
</dbReference>
<dbReference type="OrthoDB" id="9806939at2"/>
<sequence>MKRILFIAAIAFLAACSDKKDPKAELADLKKQRTELDAKIADLETKLGASDTSKVVAKDVSVADVTESSFKNYLEIQGKIDAEENILVTSEAQGVVTAVYVKVGQNVSKGQVLAQIDDKVLRQNIAELQTQLTLATSLFNRQKNLWDQKIGTEVQYINAKTQKEAAENRIATLRSQISMYKIKSPISGTVDAMELKVGDAVMPGLSSIRVINASNLKAKASVAETYAGRVSQGDEVNVIFPDVPDSLRTKINFASKTIDPSSRSFEVQINLPSNKKYRPNMLAVLKIVDYQNAKAIVIPVSAIQKSESGDFVFIAVNNIAKKATVKLGKTYEGKVEILSGLKVGDKLITAGAQNLNEDDTVKF</sequence>
<evidence type="ECO:0000313" key="7">
    <source>
        <dbReference type="Proteomes" id="UP000292884"/>
    </source>
</evidence>
<dbReference type="Gene3D" id="2.40.420.20">
    <property type="match status" value="1"/>
</dbReference>
<dbReference type="RefSeq" id="WP_131554869.1">
    <property type="nucleotide sequence ID" value="NZ_SJSK01000006.1"/>
</dbReference>
<dbReference type="AlphaFoldDB" id="A0A4R0MPJ0"/>
<dbReference type="SUPFAM" id="SSF111369">
    <property type="entry name" value="HlyD-like secretion proteins"/>
    <property type="match status" value="1"/>
</dbReference>
<proteinExistence type="inferred from homology"/>
<comment type="similarity">
    <text evidence="1">Belongs to the membrane fusion protein (MFP) (TC 8.A.1) family.</text>
</comment>
<feature type="coiled-coil region" evidence="2">
    <location>
        <begin position="156"/>
        <end position="183"/>
    </location>
</feature>
<dbReference type="GO" id="GO:1990281">
    <property type="term" value="C:efflux pump complex"/>
    <property type="evidence" value="ECO:0007669"/>
    <property type="project" value="TreeGrafter"/>
</dbReference>
<feature type="domain" description="CzcB-like barrel-sandwich hybrid" evidence="4">
    <location>
        <begin position="88"/>
        <end position="202"/>
    </location>
</feature>